<dbReference type="InterPro" id="IPR012312">
    <property type="entry name" value="Hemerythrin-like"/>
</dbReference>
<reference evidence="2 3" key="1">
    <citation type="submission" date="2024-09" db="EMBL/GenBank/DDBJ databases">
        <authorList>
            <person name="Sun Q."/>
            <person name="Mori K."/>
        </authorList>
    </citation>
    <scope>NUCLEOTIDE SEQUENCE [LARGE SCALE GENOMIC DNA]</scope>
    <source>
        <strain evidence="2 3">TBRC 0563</strain>
    </source>
</reference>
<evidence type="ECO:0000259" key="1">
    <source>
        <dbReference type="Pfam" id="PF01814"/>
    </source>
</evidence>
<evidence type="ECO:0000313" key="3">
    <source>
        <dbReference type="Proteomes" id="UP001589627"/>
    </source>
</evidence>
<dbReference type="Gene3D" id="1.20.120.520">
    <property type="entry name" value="nmb1532 protein domain like"/>
    <property type="match status" value="1"/>
</dbReference>
<dbReference type="Pfam" id="PF01814">
    <property type="entry name" value="Hemerythrin"/>
    <property type="match status" value="1"/>
</dbReference>
<name>A0ABV5YGQ4_9ACTN</name>
<comment type="caution">
    <text evidence="2">The sequence shown here is derived from an EMBL/GenBank/DDBJ whole genome shotgun (WGS) entry which is preliminary data.</text>
</comment>
<dbReference type="CDD" id="cd12108">
    <property type="entry name" value="Hr-like"/>
    <property type="match status" value="1"/>
</dbReference>
<sequence length="279" mass="30269">MRGHRAQRVAIAAGELFPQLTGVLMDGQRAARAAAIGSRRVSAAARSRRGEWYGKPEHLMTAPAVRTEGSQMYDELIAVHTIMRRGAELTADAFARRAAGEPVGTKALVGTARRLVAFVHHHHASEDEQFWPVLRERFPDAIAALDGLTAEHHALDGELQGLTEVVDALASGSAGDAVARGTTAAAKVRDLLLHHLDAEEPALVDLMPQVPDEEITRLREAIVDGAPKSGPDLVLGLLEDPDRPAGYDHLMGNFPPPVRWLCPLLPRCYRARRKALGDR</sequence>
<dbReference type="RefSeq" id="WP_378203462.1">
    <property type="nucleotide sequence ID" value="NZ_JBHLZP010000128.1"/>
</dbReference>
<dbReference type="Proteomes" id="UP001589627">
    <property type="component" value="Unassembled WGS sequence"/>
</dbReference>
<proteinExistence type="predicted"/>
<protein>
    <submittedName>
        <fullName evidence="2">Hemerythrin domain-containing protein</fullName>
    </submittedName>
</protein>
<feature type="domain" description="Hemerythrin-like" evidence="1">
    <location>
        <begin position="72"/>
        <end position="201"/>
    </location>
</feature>
<keyword evidence="3" id="KW-1185">Reference proteome</keyword>
<evidence type="ECO:0000313" key="2">
    <source>
        <dbReference type="EMBL" id="MFB9834237.1"/>
    </source>
</evidence>
<gene>
    <name evidence="2" type="ORF">ACFFNX_18800</name>
</gene>
<dbReference type="EMBL" id="JBHLZP010000128">
    <property type="protein sequence ID" value="MFB9834237.1"/>
    <property type="molecule type" value="Genomic_DNA"/>
</dbReference>
<organism evidence="2 3">
    <name type="scientific">Actinoallomurus acaciae</name>
    <dbReference type="NCBI Taxonomy" id="502577"/>
    <lineage>
        <taxon>Bacteria</taxon>
        <taxon>Bacillati</taxon>
        <taxon>Actinomycetota</taxon>
        <taxon>Actinomycetes</taxon>
        <taxon>Streptosporangiales</taxon>
        <taxon>Thermomonosporaceae</taxon>
        <taxon>Actinoallomurus</taxon>
    </lineage>
</organism>
<accession>A0ABV5YGQ4</accession>